<dbReference type="EnsemblMetazoa" id="AMEM005782-RA">
    <property type="protein sequence ID" value="AMEM005782-PA"/>
    <property type="gene ID" value="AMEM005782"/>
</dbReference>
<dbReference type="AlphaFoldDB" id="A0A182UYE0"/>
<protein>
    <submittedName>
        <fullName evidence="2">Uncharacterized protein</fullName>
    </submittedName>
</protein>
<name>A0A182UYE0_ANOME</name>
<feature type="compositionally biased region" description="Basic and acidic residues" evidence="1">
    <location>
        <begin position="18"/>
        <end position="28"/>
    </location>
</feature>
<reference evidence="2" key="1">
    <citation type="submission" date="2020-05" db="UniProtKB">
        <authorList>
            <consortium name="EnsemblMetazoa"/>
        </authorList>
    </citation>
    <scope>IDENTIFICATION</scope>
    <source>
        <strain evidence="2">MAF</strain>
    </source>
</reference>
<evidence type="ECO:0000313" key="3">
    <source>
        <dbReference type="Proteomes" id="UP000075903"/>
    </source>
</evidence>
<evidence type="ECO:0000313" key="2">
    <source>
        <dbReference type="EnsemblMetazoa" id="AMEM005782-PA"/>
    </source>
</evidence>
<sequence length="123" mass="14005">MLIGDGAGSDSCNNATAHEPEPLVRSESNKTQQGNNIYHCVSIPYRDMRQEKRSFSSLSGGQRSNGYYETAFNTCNVTFGRHTHHTLGMVHDQHIAPNPSKAEKDQRRKRCGSTFEYFACWWY</sequence>
<keyword evidence="3" id="KW-1185">Reference proteome</keyword>
<accession>A0A182UYE0</accession>
<evidence type="ECO:0000256" key="1">
    <source>
        <dbReference type="SAM" id="MobiDB-lite"/>
    </source>
</evidence>
<proteinExistence type="predicted"/>
<feature type="region of interest" description="Disordered" evidence="1">
    <location>
        <begin position="1"/>
        <end position="36"/>
    </location>
</feature>
<organism evidence="2 3">
    <name type="scientific">Anopheles merus</name>
    <name type="common">Mosquito</name>
    <dbReference type="NCBI Taxonomy" id="30066"/>
    <lineage>
        <taxon>Eukaryota</taxon>
        <taxon>Metazoa</taxon>
        <taxon>Ecdysozoa</taxon>
        <taxon>Arthropoda</taxon>
        <taxon>Hexapoda</taxon>
        <taxon>Insecta</taxon>
        <taxon>Pterygota</taxon>
        <taxon>Neoptera</taxon>
        <taxon>Endopterygota</taxon>
        <taxon>Diptera</taxon>
        <taxon>Nematocera</taxon>
        <taxon>Culicoidea</taxon>
        <taxon>Culicidae</taxon>
        <taxon>Anophelinae</taxon>
        <taxon>Anopheles</taxon>
    </lineage>
</organism>
<dbReference type="VEuPathDB" id="VectorBase:AMEM005782"/>
<dbReference type="Proteomes" id="UP000075903">
    <property type="component" value="Unassembled WGS sequence"/>
</dbReference>